<organism evidence="4 5">
    <name type="scientific">Candidatus Cryptobacteroides avistercoris</name>
    <dbReference type="NCBI Taxonomy" id="2840758"/>
    <lineage>
        <taxon>Bacteria</taxon>
        <taxon>Pseudomonadati</taxon>
        <taxon>Bacteroidota</taxon>
        <taxon>Bacteroidia</taxon>
        <taxon>Bacteroidales</taxon>
        <taxon>Candidatus Cryptobacteroides</taxon>
    </lineage>
</organism>
<dbReference type="EMBL" id="JADILW010000066">
    <property type="protein sequence ID" value="MBO8480351.1"/>
    <property type="molecule type" value="Genomic_DNA"/>
</dbReference>
<dbReference type="CDD" id="cd00093">
    <property type="entry name" value="HTH_XRE"/>
    <property type="match status" value="1"/>
</dbReference>
<dbReference type="GO" id="GO:0003677">
    <property type="term" value="F:DNA binding"/>
    <property type="evidence" value="ECO:0007669"/>
    <property type="project" value="UniProtKB-KW"/>
</dbReference>
<dbReference type="PANTHER" id="PTHR46558">
    <property type="entry name" value="TRACRIPTIONAL REGULATORY PROTEIN-RELATED-RELATED"/>
    <property type="match status" value="1"/>
</dbReference>
<proteinExistence type="predicted"/>
<dbReference type="Pfam" id="PF01381">
    <property type="entry name" value="HTH_3"/>
    <property type="match status" value="1"/>
</dbReference>
<sequence>MDSDKLHANIRRFRENSGFSQTSMADELGIGRTTYINFETGKTRIFCKTLEKLASYFNVSEEEILYGFQCENLLNDNAGNSAEEEKRAIIREYEQRLSTVVEKLEAAERVIRTNERAIKTLSETNNFLLSQLHKND</sequence>
<accession>A0A9D9IY89</accession>
<dbReference type="Proteomes" id="UP000823769">
    <property type="component" value="Unassembled WGS sequence"/>
</dbReference>
<feature type="domain" description="HTH cro/C1-type" evidence="3">
    <location>
        <begin position="10"/>
        <end position="64"/>
    </location>
</feature>
<dbReference type="PANTHER" id="PTHR46558:SF14">
    <property type="entry name" value="HTH-TYPE TRANSCRIPTIONAL REGULATOR ANSR"/>
    <property type="match status" value="1"/>
</dbReference>
<gene>
    <name evidence="4" type="ORF">IAB76_04475</name>
</gene>
<comment type="caution">
    <text evidence="4">The sequence shown here is derived from an EMBL/GenBank/DDBJ whole genome shotgun (WGS) entry which is preliminary data.</text>
</comment>
<dbReference type="Gene3D" id="1.10.260.40">
    <property type="entry name" value="lambda repressor-like DNA-binding domains"/>
    <property type="match status" value="1"/>
</dbReference>
<dbReference type="InterPro" id="IPR010982">
    <property type="entry name" value="Lambda_DNA-bd_dom_sf"/>
</dbReference>
<dbReference type="SMART" id="SM00530">
    <property type="entry name" value="HTH_XRE"/>
    <property type="match status" value="1"/>
</dbReference>
<keyword evidence="2" id="KW-0175">Coiled coil</keyword>
<dbReference type="PROSITE" id="PS50943">
    <property type="entry name" value="HTH_CROC1"/>
    <property type="match status" value="1"/>
</dbReference>
<reference evidence="4" key="1">
    <citation type="submission" date="2020-10" db="EMBL/GenBank/DDBJ databases">
        <authorList>
            <person name="Gilroy R."/>
        </authorList>
    </citation>
    <scope>NUCLEOTIDE SEQUENCE</scope>
    <source>
        <strain evidence="4">B3-1481</strain>
    </source>
</reference>
<reference evidence="4" key="2">
    <citation type="journal article" date="2021" name="PeerJ">
        <title>Extensive microbial diversity within the chicken gut microbiome revealed by metagenomics and culture.</title>
        <authorList>
            <person name="Gilroy R."/>
            <person name="Ravi A."/>
            <person name="Getino M."/>
            <person name="Pursley I."/>
            <person name="Horton D.L."/>
            <person name="Alikhan N.F."/>
            <person name="Baker D."/>
            <person name="Gharbi K."/>
            <person name="Hall N."/>
            <person name="Watson M."/>
            <person name="Adriaenssens E.M."/>
            <person name="Foster-Nyarko E."/>
            <person name="Jarju S."/>
            <person name="Secka A."/>
            <person name="Antonio M."/>
            <person name="Oren A."/>
            <person name="Chaudhuri R.R."/>
            <person name="La Ragione R."/>
            <person name="Hildebrand F."/>
            <person name="Pallen M.J."/>
        </authorList>
    </citation>
    <scope>NUCLEOTIDE SEQUENCE</scope>
    <source>
        <strain evidence="4">B3-1481</strain>
    </source>
</reference>
<name>A0A9D9IY89_9BACT</name>
<feature type="coiled-coil region" evidence="2">
    <location>
        <begin position="90"/>
        <end position="124"/>
    </location>
</feature>
<evidence type="ECO:0000313" key="5">
    <source>
        <dbReference type="Proteomes" id="UP000823769"/>
    </source>
</evidence>
<dbReference type="AlphaFoldDB" id="A0A9D9IY89"/>
<evidence type="ECO:0000256" key="2">
    <source>
        <dbReference type="SAM" id="Coils"/>
    </source>
</evidence>
<dbReference type="SUPFAM" id="SSF47413">
    <property type="entry name" value="lambda repressor-like DNA-binding domains"/>
    <property type="match status" value="1"/>
</dbReference>
<keyword evidence="1" id="KW-0238">DNA-binding</keyword>
<evidence type="ECO:0000259" key="3">
    <source>
        <dbReference type="PROSITE" id="PS50943"/>
    </source>
</evidence>
<evidence type="ECO:0000313" key="4">
    <source>
        <dbReference type="EMBL" id="MBO8480351.1"/>
    </source>
</evidence>
<dbReference type="InterPro" id="IPR001387">
    <property type="entry name" value="Cro/C1-type_HTH"/>
</dbReference>
<protein>
    <submittedName>
        <fullName evidence="4">Helix-turn-helix transcriptional regulator</fullName>
    </submittedName>
</protein>
<evidence type="ECO:0000256" key="1">
    <source>
        <dbReference type="ARBA" id="ARBA00023125"/>
    </source>
</evidence>